<comment type="caution">
    <text evidence="3">The sequence shown here is derived from an EMBL/GenBank/DDBJ whole genome shotgun (WGS) entry which is preliminary data.</text>
</comment>
<organism evidence="3 4">
    <name type="scientific">Lampropedia puyangensis</name>
    <dbReference type="NCBI Taxonomy" id="1330072"/>
    <lineage>
        <taxon>Bacteria</taxon>
        <taxon>Pseudomonadati</taxon>
        <taxon>Pseudomonadota</taxon>
        <taxon>Betaproteobacteria</taxon>
        <taxon>Burkholderiales</taxon>
        <taxon>Comamonadaceae</taxon>
        <taxon>Lampropedia</taxon>
    </lineage>
</organism>
<dbReference type="RefSeq" id="WP_136572393.1">
    <property type="nucleotide sequence ID" value="NZ_STFG01000002.1"/>
</dbReference>
<accession>A0A4S8FB30</accession>
<evidence type="ECO:0000259" key="2">
    <source>
        <dbReference type="SMART" id="SM00834"/>
    </source>
</evidence>
<proteinExistence type="predicted"/>
<dbReference type="Proteomes" id="UP000308917">
    <property type="component" value="Unassembled WGS sequence"/>
</dbReference>
<protein>
    <submittedName>
        <fullName evidence="3">Zinc ribbon domain-containing protein</fullName>
    </submittedName>
</protein>
<reference evidence="3 4" key="1">
    <citation type="journal article" date="2015" name="Antonie Van Leeuwenhoek">
        <title>Lampropedia puyangensis sp. nov., isolated from symptomatic bark of Populus ? euramericana canker and emended description of Lampropedia hyalina (Ehrenberg 1832) Lee et al. 2004.</title>
        <authorList>
            <person name="Li Y."/>
            <person name="Wang T."/>
            <person name="Piao C.G."/>
            <person name="Wang L.F."/>
            <person name="Tian G.Z."/>
            <person name="Zhu T.H."/>
            <person name="Guo M.W."/>
        </authorList>
    </citation>
    <scope>NUCLEOTIDE SEQUENCE [LARGE SCALE GENOMIC DNA]</scope>
    <source>
        <strain evidence="3 4">2-bin</strain>
    </source>
</reference>
<evidence type="ECO:0000313" key="3">
    <source>
        <dbReference type="EMBL" id="THU04497.1"/>
    </source>
</evidence>
<dbReference type="EMBL" id="STFG01000002">
    <property type="protein sequence ID" value="THU04497.1"/>
    <property type="molecule type" value="Genomic_DNA"/>
</dbReference>
<dbReference type="AlphaFoldDB" id="A0A4S8FB30"/>
<feature type="region of interest" description="Disordered" evidence="1">
    <location>
        <begin position="90"/>
        <end position="116"/>
    </location>
</feature>
<sequence length="116" mass="12749">MPTYEYVCDDCGTFDAMRSFEQRNTQAVCPECGSGACERIFASAPRLAAMAGSTRKAHEINEKARHEPIRSKDYQAYKHPAGCSCCSSKPGLPKATRTTADGAKYAPSKRPWMISH</sequence>
<dbReference type="SMART" id="SM00834">
    <property type="entry name" value="CxxC_CXXC_SSSS"/>
    <property type="match status" value="1"/>
</dbReference>
<dbReference type="NCBIfam" id="TIGR02605">
    <property type="entry name" value="CxxC_CxxC_SSSS"/>
    <property type="match status" value="1"/>
</dbReference>
<dbReference type="OrthoDB" id="9813321at2"/>
<dbReference type="InterPro" id="IPR013429">
    <property type="entry name" value="Regulatory_FmdB_Zinc_ribbon"/>
</dbReference>
<dbReference type="Pfam" id="PF09723">
    <property type="entry name" value="Zn_ribbon_8"/>
    <property type="match status" value="1"/>
</dbReference>
<gene>
    <name evidence="3" type="ORF">E9531_03660</name>
</gene>
<keyword evidence="4" id="KW-1185">Reference proteome</keyword>
<evidence type="ECO:0000256" key="1">
    <source>
        <dbReference type="SAM" id="MobiDB-lite"/>
    </source>
</evidence>
<name>A0A4S8FB30_9BURK</name>
<feature type="domain" description="Putative regulatory protein FmdB zinc ribbon" evidence="2">
    <location>
        <begin position="1"/>
        <end position="42"/>
    </location>
</feature>
<evidence type="ECO:0000313" key="4">
    <source>
        <dbReference type="Proteomes" id="UP000308917"/>
    </source>
</evidence>